<organism evidence="1">
    <name type="scientific">Anguilla anguilla</name>
    <name type="common">European freshwater eel</name>
    <name type="synonym">Muraena anguilla</name>
    <dbReference type="NCBI Taxonomy" id="7936"/>
    <lineage>
        <taxon>Eukaryota</taxon>
        <taxon>Metazoa</taxon>
        <taxon>Chordata</taxon>
        <taxon>Craniata</taxon>
        <taxon>Vertebrata</taxon>
        <taxon>Euteleostomi</taxon>
        <taxon>Actinopterygii</taxon>
        <taxon>Neopterygii</taxon>
        <taxon>Teleostei</taxon>
        <taxon>Anguilliformes</taxon>
        <taxon>Anguillidae</taxon>
        <taxon>Anguilla</taxon>
    </lineage>
</organism>
<sequence>MYSTYQRLNIGSCVSSGSVFLLSHHNLLIRTRQDNSVQDELNQETGCGRNLS</sequence>
<reference evidence="1" key="2">
    <citation type="journal article" date="2015" name="Fish Shellfish Immunol.">
        <title>Early steps in the European eel (Anguilla anguilla)-Vibrio vulnificus interaction in the gills: Role of the RtxA13 toxin.</title>
        <authorList>
            <person name="Callol A."/>
            <person name="Pajuelo D."/>
            <person name="Ebbesson L."/>
            <person name="Teles M."/>
            <person name="MacKenzie S."/>
            <person name="Amaro C."/>
        </authorList>
    </citation>
    <scope>NUCLEOTIDE SEQUENCE</scope>
</reference>
<dbReference type="EMBL" id="GBXM01026672">
    <property type="protein sequence ID" value="JAH81905.1"/>
    <property type="molecule type" value="Transcribed_RNA"/>
</dbReference>
<protein>
    <submittedName>
        <fullName evidence="1">Uncharacterized protein</fullName>
    </submittedName>
</protein>
<accession>A0A0E9VX77</accession>
<proteinExistence type="predicted"/>
<reference evidence="1" key="1">
    <citation type="submission" date="2014-11" db="EMBL/GenBank/DDBJ databases">
        <authorList>
            <person name="Amaro Gonzalez C."/>
        </authorList>
    </citation>
    <scope>NUCLEOTIDE SEQUENCE</scope>
</reference>
<dbReference type="AlphaFoldDB" id="A0A0E9VX77"/>
<evidence type="ECO:0000313" key="1">
    <source>
        <dbReference type="EMBL" id="JAH81905.1"/>
    </source>
</evidence>
<name>A0A0E9VX77_ANGAN</name>